<dbReference type="InterPro" id="IPR036423">
    <property type="entry name" value="SOD-like_Cu/Zn_dom_sf"/>
</dbReference>
<keyword evidence="3" id="KW-1185">Reference proteome</keyword>
<dbReference type="Gene3D" id="2.60.40.200">
    <property type="entry name" value="Superoxide dismutase, copper/zinc binding domain"/>
    <property type="match status" value="1"/>
</dbReference>
<organism evidence="2 3">
    <name type="scientific">Intoshia linei</name>
    <dbReference type="NCBI Taxonomy" id="1819745"/>
    <lineage>
        <taxon>Eukaryota</taxon>
        <taxon>Metazoa</taxon>
        <taxon>Spiralia</taxon>
        <taxon>Lophotrochozoa</taxon>
        <taxon>Mesozoa</taxon>
        <taxon>Orthonectida</taxon>
        <taxon>Rhopaluridae</taxon>
        <taxon>Intoshia</taxon>
    </lineage>
</organism>
<keyword evidence="1" id="KW-1133">Transmembrane helix</keyword>
<evidence type="ECO:0000256" key="1">
    <source>
        <dbReference type="SAM" id="Phobius"/>
    </source>
</evidence>
<dbReference type="Proteomes" id="UP000078046">
    <property type="component" value="Unassembled WGS sequence"/>
</dbReference>
<protein>
    <submittedName>
        <fullName evidence="2">Uncharacterized protein</fullName>
    </submittedName>
</protein>
<proteinExistence type="predicted"/>
<dbReference type="GO" id="GO:0046872">
    <property type="term" value="F:metal ion binding"/>
    <property type="evidence" value="ECO:0007669"/>
    <property type="project" value="InterPro"/>
</dbReference>
<reference evidence="2 3" key="1">
    <citation type="submission" date="2016-04" db="EMBL/GenBank/DDBJ databases">
        <title>The genome of Intoshia linei affirms orthonectids as highly simplified spiralians.</title>
        <authorList>
            <person name="Mikhailov K.V."/>
            <person name="Slusarev G.S."/>
            <person name="Nikitin M.A."/>
            <person name="Logacheva M.D."/>
            <person name="Penin A."/>
            <person name="Aleoshin V."/>
            <person name="Panchin Y.V."/>
        </authorList>
    </citation>
    <scope>NUCLEOTIDE SEQUENCE [LARGE SCALE GENOMIC DNA]</scope>
    <source>
        <strain evidence="2">Intl2013</strain>
        <tissue evidence="2">Whole animal</tissue>
    </source>
</reference>
<gene>
    <name evidence="2" type="ORF">A3Q56_07792</name>
</gene>
<name>A0A177AR77_9BILA</name>
<accession>A0A177AR77</accession>
<sequence>MMMMKTPLVKFEFKIQNKLSLDDANQLKNVLNNDCQNIEYDGELNVTLETTKNYLDIEKLLSLHGFIAFIVGSGIGDFSLVSEFKKIVFGFITVIISSADPSVLIVDIHLESKKDSAKLSVEFCQYGNLLNPPTSCGKAIHLMNKKLEFNADSHGSFIKKLEIQINIKSLLGRSVVIYDTSHERYIAQII</sequence>
<dbReference type="AlphaFoldDB" id="A0A177AR77"/>
<keyword evidence="1" id="KW-0812">Transmembrane</keyword>
<evidence type="ECO:0000313" key="3">
    <source>
        <dbReference type="Proteomes" id="UP000078046"/>
    </source>
</evidence>
<keyword evidence="1" id="KW-0472">Membrane</keyword>
<dbReference type="GO" id="GO:0006801">
    <property type="term" value="P:superoxide metabolic process"/>
    <property type="evidence" value="ECO:0007669"/>
    <property type="project" value="InterPro"/>
</dbReference>
<evidence type="ECO:0000313" key="2">
    <source>
        <dbReference type="EMBL" id="OAF64498.1"/>
    </source>
</evidence>
<dbReference type="EMBL" id="LWCA01001789">
    <property type="protein sequence ID" value="OAF64498.1"/>
    <property type="molecule type" value="Genomic_DNA"/>
</dbReference>
<feature type="transmembrane region" description="Helical" evidence="1">
    <location>
        <begin position="60"/>
        <end position="81"/>
    </location>
</feature>
<feature type="transmembrane region" description="Helical" evidence="1">
    <location>
        <begin position="87"/>
        <end position="110"/>
    </location>
</feature>
<comment type="caution">
    <text evidence="2">The sequence shown here is derived from an EMBL/GenBank/DDBJ whole genome shotgun (WGS) entry which is preliminary data.</text>
</comment>